<dbReference type="Proteomes" id="UP000029273">
    <property type="component" value="Unassembled WGS sequence"/>
</dbReference>
<dbReference type="Pfam" id="PF04371">
    <property type="entry name" value="PAD_porph"/>
    <property type="match status" value="1"/>
</dbReference>
<dbReference type="GO" id="GO:0047632">
    <property type="term" value="F:agmatine deiminase activity"/>
    <property type="evidence" value="ECO:0007669"/>
    <property type="project" value="TreeGrafter"/>
</dbReference>
<evidence type="ECO:0000256" key="1">
    <source>
        <dbReference type="ARBA" id="ARBA00022801"/>
    </source>
</evidence>
<dbReference type="InterPro" id="IPR007466">
    <property type="entry name" value="Peptidyl-Arg-deiminase_porph"/>
</dbReference>
<dbReference type="GO" id="GO:0009446">
    <property type="term" value="P:putrescine biosynthetic process"/>
    <property type="evidence" value="ECO:0007669"/>
    <property type="project" value="InterPro"/>
</dbReference>
<evidence type="ECO:0000313" key="2">
    <source>
        <dbReference type="EMBL" id="OBS10878.1"/>
    </source>
</evidence>
<dbReference type="GO" id="GO:0004668">
    <property type="term" value="F:protein-arginine deiminase activity"/>
    <property type="evidence" value="ECO:0007669"/>
    <property type="project" value="InterPro"/>
</dbReference>
<dbReference type="PANTHER" id="PTHR31377:SF0">
    <property type="entry name" value="AGMATINE DEIMINASE-RELATED"/>
    <property type="match status" value="1"/>
</dbReference>
<keyword evidence="3" id="KW-1185">Reference proteome</keyword>
<proteinExistence type="predicted"/>
<reference evidence="2 3" key="1">
    <citation type="journal article" date="2014" name="Genome Announc.">
        <title>Draft Genome Sequence of the Iron-Oxidizing, Acidophilic, and Halotolerant 'Thiobacillus prosperus' Type Strain DSM 5130.</title>
        <authorList>
            <person name="Ossandon F.J."/>
            <person name="Cardenas J.P."/>
            <person name="Corbett M."/>
            <person name="Quatrini R."/>
            <person name="Holmes D.S."/>
            <person name="Watkin E."/>
        </authorList>
    </citation>
    <scope>NUCLEOTIDE SEQUENCE [LARGE SCALE GENOMIC DNA]</scope>
    <source>
        <strain evidence="2 3">DSM 5130</strain>
    </source>
</reference>
<dbReference type="PANTHER" id="PTHR31377">
    <property type="entry name" value="AGMATINE DEIMINASE-RELATED"/>
    <property type="match status" value="1"/>
</dbReference>
<name>A0A1A6C8I3_9GAMM</name>
<dbReference type="AlphaFoldDB" id="A0A1A6C8I3"/>
<dbReference type="EMBL" id="JQSG02000001">
    <property type="protein sequence ID" value="OBS10878.1"/>
    <property type="molecule type" value="Genomic_DNA"/>
</dbReference>
<dbReference type="SUPFAM" id="SSF55909">
    <property type="entry name" value="Pentein"/>
    <property type="match status" value="1"/>
</dbReference>
<dbReference type="Gene3D" id="3.75.10.10">
    <property type="entry name" value="L-arginine/glycine Amidinotransferase, Chain A"/>
    <property type="match status" value="1"/>
</dbReference>
<organism evidence="2 3">
    <name type="scientific">Acidihalobacter prosperus</name>
    <dbReference type="NCBI Taxonomy" id="160660"/>
    <lineage>
        <taxon>Bacteria</taxon>
        <taxon>Pseudomonadati</taxon>
        <taxon>Pseudomonadota</taxon>
        <taxon>Gammaproteobacteria</taxon>
        <taxon>Chromatiales</taxon>
        <taxon>Ectothiorhodospiraceae</taxon>
        <taxon>Acidihalobacter</taxon>
    </lineage>
</organism>
<evidence type="ECO:0000313" key="3">
    <source>
        <dbReference type="Proteomes" id="UP000029273"/>
    </source>
</evidence>
<protein>
    <submittedName>
        <fullName evidence="2">Agmatine deiminase</fullName>
    </submittedName>
</protein>
<keyword evidence="1" id="KW-0378">Hydrolase</keyword>
<gene>
    <name evidence="2" type="ORF">Thpro_020594</name>
</gene>
<sequence>MLTWPHPGTAWAPQLAAVEQVYTELAQAITRHESLLVVCRDEAHREGIAGRLKAHGVEHVRFALAPSNDTWARDHGPIGVYERDRPRLLDFVFNGWGGKHAYVLDDAINAHLAEAGCFAAPMEHVDFILEGGAIDSDGAGSLLTTRHCLMTPTRNATLDEAAIEARLRALFGVSRILWLSHGELAGDDTDGHIDTLARFCDPGTIAYASCDDPDDEHFAGLAAMAEELRALRQPSGAPYRLLPLPLPRAHHDATGQRLPATYANFLIINGAVLVPTYEDSSADARALGTLAEAFPDREIIGIGCVPLIQQYGSLHCVTMQLPAGSLVGMD</sequence>
<comment type="caution">
    <text evidence="2">The sequence shown here is derived from an EMBL/GenBank/DDBJ whole genome shotgun (WGS) entry which is preliminary data.</text>
</comment>
<accession>A0A1A6C8I3</accession>